<dbReference type="AlphaFoldDB" id="A0A7I5E525"/>
<organism evidence="1 2">
    <name type="scientific">Haemonchus contortus</name>
    <name type="common">Barber pole worm</name>
    <dbReference type="NCBI Taxonomy" id="6289"/>
    <lineage>
        <taxon>Eukaryota</taxon>
        <taxon>Metazoa</taxon>
        <taxon>Ecdysozoa</taxon>
        <taxon>Nematoda</taxon>
        <taxon>Chromadorea</taxon>
        <taxon>Rhabditida</taxon>
        <taxon>Rhabditina</taxon>
        <taxon>Rhabditomorpha</taxon>
        <taxon>Strongyloidea</taxon>
        <taxon>Trichostrongylidae</taxon>
        <taxon>Haemonchus</taxon>
    </lineage>
</organism>
<evidence type="ECO:0000313" key="1">
    <source>
        <dbReference type="Proteomes" id="UP000025227"/>
    </source>
</evidence>
<dbReference type="WBParaSite" id="HCON_00001882-00001">
    <property type="protein sequence ID" value="HCON_00001882-00001"/>
    <property type="gene ID" value="HCON_00001882"/>
</dbReference>
<proteinExistence type="predicted"/>
<reference evidence="2" key="1">
    <citation type="submission" date="2020-12" db="UniProtKB">
        <authorList>
            <consortium name="WormBaseParasite"/>
        </authorList>
    </citation>
    <scope>IDENTIFICATION</scope>
    <source>
        <strain evidence="2">MHco3</strain>
    </source>
</reference>
<evidence type="ECO:0000313" key="2">
    <source>
        <dbReference type="WBParaSite" id="HCON_00001882-00001"/>
    </source>
</evidence>
<accession>A0A7I5E525</accession>
<name>A0A7I5E525_HAECO</name>
<dbReference type="Proteomes" id="UP000025227">
    <property type="component" value="Unplaced"/>
</dbReference>
<sequence length="48" mass="5770">MAFAWVYHEMWTSAIDILLGKRTTITGYHLHKVHPFHQFLFELLSLIR</sequence>
<keyword evidence="1" id="KW-1185">Reference proteome</keyword>
<protein>
    <submittedName>
        <fullName evidence="2">Uncharacterized protein</fullName>
    </submittedName>
</protein>